<feature type="region of interest" description="Disordered" evidence="1">
    <location>
        <begin position="1"/>
        <end position="23"/>
    </location>
</feature>
<dbReference type="Proteomes" id="UP000006281">
    <property type="component" value="Chromosome"/>
</dbReference>
<reference evidence="3 4" key="1">
    <citation type="journal article" date="2012" name="BMC Genomics">
        <title>Complete genome sequence of Saccharothrix espanaensis DSM 44229T and comparison to the other completely sequenced Pseudonocardiaceae.</title>
        <authorList>
            <person name="Strobel T."/>
            <person name="Al-Dilaimi A."/>
            <person name="Blom J."/>
            <person name="Gessner A."/>
            <person name="Kalinowski J."/>
            <person name="Luzhetska M."/>
            <person name="Puhler A."/>
            <person name="Szczepanowski R."/>
            <person name="Bechthold A."/>
            <person name="Ruckert C."/>
        </authorList>
    </citation>
    <scope>NUCLEOTIDE SEQUENCE [LARGE SCALE GENOMIC DNA]</scope>
    <source>
        <strain evidence="4">ATCC 51144 / DSM 44229 / JCM 9112 / NBRC 15066 / NRRL 15764</strain>
    </source>
</reference>
<keyword evidence="4" id="KW-1185">Reference proteome</keyword>
<dbReference type="AlphaFoldDB" id="K0K0U3"/>
<dbReference type="KEGG" id="sesp:BN6_28690"/>
<dbReference type="PATRIC" id="fig|1179773.3.peg.2867"/>
<evidence type="ECO:0000256" key="1">
    <source>
        <dbReference type="SAM" id="MobiDB-lite"/>
    </source>
</evidence>
<protein>
    <submittedName>
        <fullName evidence="3">Putative membrane protein</fullName>
    </submittedName>
</protein>
<evidence type="ECO:0000313" key="4">
    <source>
        <dbReference type="Proteomes" id="UP000006281"/>
    </source>
</evidence>
<dbReference type="HOGENOM" id="CLU_122355_2_1_11"/>
<dbReference type="InterPro" id="IPR019099">
    <property type="entry name" value="Uncharacterised_PGPGW_TM"/>
</dbReference>
<keyword evidence="2" id="KW-0812">Transmembrane</keyword>
<dbReference type="eggNOG" id="ENOG5032ZIV">
    <property type="taxonomic scope" value="Bacteria"/>
</dbReference>
<dbReference type="NCBIfam" id="TIGR02611">
    <property type="entry name" value="TIGR02611 family protein"/>
    <property type="match status" value="1"/>
</dbReference>
<dbReference type="STRING" id="1179773.BN6_28690"/>
<accession>K0K0U3</accession>
<organism evidence="3 4">
    <name type="scientific">Saccharothrix espanaensis (strain ATCC 51144 / DSM 44229 / JCM 9112 / NBRC 15066 / NRRL 15764)</name>
    <dbReference type="NCBI Taxonomy" id="1179773"/>
    <lineage>
        <taxon>Bacteria</taxon>
        <taxon>Bacillati</taxon>
        <taxon>Actinomycetota</taxon>
        <taxon>Actinomycetes</taxon>
        <taxon>Pseudonocardiales</taxon>
        <taxon>Pseudonocardiaceae</taxon>
        <taxon>Saccharothrix</taxon>
    </lineage>
</organism>
<dbReference type="InterPro" id="IPR013434">
    <property type="entry name" value="CHP02611"/>
</dbReference>
<dbReference type="Pfam" id="PF09656">
    <property type="entry name" value="PGPGW"/>
    <property type="match status" value="1"/>
</dbReference>
<proteinExistence type="predicted"/>
<feature type="transmembrane region" description="Helical" evidence="2">
    <location>
        <begin position="60"/>
        <end position="78"/>
    </location>
</feature>
<feature type="transmembrane region" description="Helical" evidence="2">
    <location>
        <begin position="33"/>
        <end position="54"/>
    </location>
</feature>
<evidence type="ECO:0000313" key="3">
    <source>
        <dbReference type="EMBL" id="CCH30178.1"/>
    </source>
</evidence>
<gene>
    <name evidence="3" type="ordered locus">BN6_28690</name>
</gene>
<keyword evidence="2" id="KW-1133">Transmembrane helix</keyword>
<name>K0K0U3_SACES</name>
<sequence>MSDDVPMTAEKRDEQTEPSGHRHRFRRNPALNLTYRIGVGVVGGLVLVGGILMIPYPGPGWLVVFAGLAILATEFEWAGRVLRFAKRYYDAWVEWLKRQNLLVKALVLAATALVVAVTCWLLGAFALVGGWFGLDWPWLQSPIFGSKG</sequence>
<keyword evidence="2" id="KW-0472">Membrane</keyword>
<feature type="transmembrane region" description="Helical" evidence="2">
    <location>
        <begin position="105"/>
        <end position="132"/>
    </location>
</feature>
<dbReference type="EMBL" id="HE804045">
    <property type="protein sequence ID" value="CCH30178.1"/>
    <property type="molecule type" value="Genomic_DNA"/>
</dbReference>
<evidence type="ECO:0000256" key="2">
    <source>
        <dbReference type="SAM" id="Phobius"/>
    </source>
</evidence>